<proteinExistence type="inferred from homology"/>
<evidence type="ECO:0000313" key="10">
    <source>
        <dbReference type="EMBL" id="SUE34476.1"/>
    </source>
</evidence>
<dbReference type="CDD" id="cd00331">
    <property type="entry name" value="IGPS"/>
    <property type="match status" value="1"/>
</dbReference>
<dbReference type="NCBIfam" id="NF001377">
    <property type="entry name" value="PRK00278.2-4"/>
    <property type="match status" value="1"/>
</dbReference>
<evidence type="ECO:0000256" key="5">
    <source>
        <dbReference type="ARBA" id="ARBA00022822"/>
    </source>
</evidence>
<comment type="similarity">
    <text evidence="8">Belongs to the TrpC family.</text>
</comment>
<evidence type="ECO:0000256" key="1">
    <source>
        <dbReference type="ARBA" id="ARBA00001633"/>
    </source>
</evidence>
<dbReference type="EC" id="4.1.1.48" evidence="8"/>
<dbReference type="RefSeq" id="WP_027291664.1">
    <property type="nucleotide sequence ID" value="NZ_UGVL01000001.1"/>
</dbReference>
<dbReference type="InterPro" id="IPR011060">
    <property type="entry name" value="RibuloseP-bd_barrel"/>
</dbReference>
<evidence type="ECO:0000256" key="3">
    <source>
        <dbReference type="ARBA" id="ARBA00022605"/>
    </source>
</evidence>
<evidence type="ECO:0000259" key="9">
    <source>
        <dbReference type="Pfam" id="PF00218"/>
    </source>
</evidence>
<gene>
    <name evidence="8 10" type="primary">trpC</name>
    <name evidence="10" type="ORF">NCTC11190_01700</name>
</gene>
<dbReference type="AlphaFoldDB" id="A0A379MST9"/>
<dbReference type="Proteomes" id="UP000255233">
    <property type="component" value="Unassembled WGS sequence"/>
</dbReference>
<dbReference type="GO" id="GO:0004425">
    <property type="term" value="F:indole-3-glycerol-phosphate synthase activity"/>
    <property type="evidence" value="ECO:0007669"/>
    <property type="project" value="UniProtKB-UniRule"/>
</dbReference>
<dbReference type="InterPro" id="IPR013785">
    <property type="entry name" value="Aldolase_TIM"/>
</dbReference>
<dbReference type="PROSITE" id="PS00614">
    <property type="entry name" value="IGPS"/>
    <property type="match status" value="1"/>
</dbReference>
<feature type="domain" description="Indole-3-glycerol phosphate synthase" evidence="9">
    <location>
        <begin position="5"/>
        <end position="255"/>
    </location>
</feature>
<evidence type="ECO:0000256" key="2">
    <source>
        <dbReference type="ARBA" id="ARBA00004696"/>
    </source>
</evidence>
<evidence type="ECO:0000256" key="8">
    <source>
        <dbReference type="HAMAP-Rule" id="MF_00134"/>
    </source>
</evidence>
<protein>
    <recommendedName>
        <fullName evidence="8">Indole-3-glycerol phosphate synthase</fullName>
        <shortName evidence="8">IGPS</shortName>
        <ecNumber evidence="8">4.1.1.48</ecNumber>
    </recommendedName>
</protein>
<dbReference type="OrthoDB" id="9804217at2"/>
<accession>A0A379MST9</accession>
<evidence type="ECO:0000313" key="11">
    <source>
        <dbReference type="Proteomes" id="UP000255233"/>
    </source>
</evidence>
<reference evidence="10 11" key="1">
    <citation type="submission" date="2018-06" db="EMBL/GenBank/DDBJ databases">
        <authorList>
            <consortium name="Pathogen Informatics"/>
            <person name="Doyle S."/>
        </authorList>
    </citation>
    <scope>NUCLEOTIDE SEQUENCE [LARGE SCALE GENOMIC DNA]</scope>
    <source>
        <strain evidence="10 11">NCTC11190</strain>
    </source>
</reference>
<dbReference type="GO" id="GO:0000162">
    <property type="term" value="P:L-tryptophan biosynthetic process"/>
    <property type="evidence" value="ECO:0007669"/>
    <property type="project" value="UniProtKB-UniRule"/>
</dbReference>
<dbReference type="SUPFAM" id="SSF51366">
    <property type="entry name" value="Ribulose-phoshate binding barrel"/>
    <property type="match status" value="1"/>
</dbReference>
<dbReference type="FunFam" id="3.20.20.70:FF:000024">
    <property type="entry name" value="Indole-3-glycerol phosphate synthase"/>
    <property type="match status" value="1"/>
</dbReference>
<dbReference type="InterPro" id="IPR045186">
    <property type="entry name" value="Indole-3-glycerol_P_synth"/>
</dbReference>
<sequence>MNTILDNIIQNKRLEIASAKAVKPFAALLEEARQTGRPGRSFRQALERSATGIIAEFKRRSPSKGFIHEGADPEQVVPGYAAAGAAACSVLTDTVYFGGSSDDLVKARKRTDIPLLRKDFTIDEYQIAQARIWGADAILLIAAVLTPAETEKLSLFAHSLGLEVLLEIHDACELNRLCPVVDVVGVNNRNLTTFATDVRTSFELAGRIPAEYLRISESGIGSPDTVLRLREAGFRGFLMGENFMKEPDPAAALRNFIQALS</sequence>
<dbReference type="PANTHER" id="PTHR22854:SF2">
    <property type="entry name" value="INDOLE-3-GLYCEROL-PHOSPHATE SYNTHASE"/>
    <property type="match status" value="1"/>
</dbReference>
<dbReference type="STRING" id="880526.GCA_000427365_02119"/>
<evidence type="ECO:0000256" key="4">
    <source>
        <dbReference type="ARBA" id="ARBA00022793"/>
    </source>
</evidence>
<keyword evidence="3 8" id="KW-0028">Amino-acid biosynthesis</keyword>
<evidence type="ECO:0000256" key="6">
    <source>
        <dbReference type="ARBA" id="ARBA00023141"/>
    </source>
</evidence>
<dbReference type="EMBL" id="UGVL01000001">
    <property type="protein sequence ID" value="SUE34476.1"/>
    <property type="molecule type" value="Genomic_DNA"/>
</dbReference>
<keyword evidence="5 8" id="KW-0822">Tryptophan biosynthesis</keyword>
<keyword evidence="4 8" id="KW-0210">Decarboxylase</keyword>
<dbReference type="Pfam" id="PF00218">
    <property type="entry name" value="IGPS"/>
    <property type="match status" value="1"/>
</dbReference>
<organism evidence="10 11">
    <name type="scientific">Rikenella microfusus</name>
    <dbReference type="NCBI Taxonomy" id="28139"/>
    <lineage>
        <taxon>Bacteria</taxon>
        <taxon>Pseudomonadati</taxon>
        <taxon>Bacteroidota</taxon>
        <taxon>Bacteroidia</taxon>
        <taxon>Bacteroidales</taxon>
        <taxon>Rikenellaceae</taxon>
        <taxon>Rikenella</taxon>
    </lineage>
</organism>
<dbReference type="UniPathway" id="UPA00035">
    <property type="reaction ID" value="UER00043"/>
</dbReference>
<dbReference type="HAMAP" id="MF_00134_B">
    <property type="entry name" value="IGPS_B"/>
    <property type="match status" value="1"/>
</dbReference>
<comment type="catalytic activity">
    <reaction evidence="1 8">
        <text>1-(2-carboxyphenylamino)-1-deoxy-D-ribulose 5-phosphate + H(+) = (1S,2R)-1-C-(indol-3-yl)glycerol 3-phosphate + CO2 + H2O</text>
        <dbReference type="Rhea" id="RHEA:23476"/>
        <dbReference type="ChEBI" id="CHEBI:15377"/>
        <dbReference type="ChEBI" id="CHEBI:15378"/>
        <dbReference type="ChEBI" id="CHEBI:16526"/>
        <dbReference type="ChEBI" id="CHEBI:58613"/>
        <dbReference type="ChEBI" id="CHEBI:58866"/>
        <dbReference type="EC" id="4.1.1.48"/>
    </reaction>
</comment>
<keyword evidence="7 8" id="KW-0456">Lyase</keyword>
<dbReference type="InterPro" id="IPR001468">
    <property type="entry name" value="Indole-3-GlycerolPSynthase_CS"/>
</dbReference>
<dbReference type="GO" id="GO:0004640">
    <property type="term" value="F:phosphoribosylanthranilate isomerase activity"/>
    <property type="evidence" value="ECO:0007669"/>
    <property type="project" value="TreeGrafter"/>
</dbReference>
<name>A0A379MST9_9BACT</name>
<dbReference type="InterPro" id="IPR013798">
    <property type="entry name" value="Indole-3-glycerol_P_synth_dom"/>
</dbReference>
<evidence type="ECO:0000256" key="7">
    <source>
        <dbReference type="ARBA" id="ARBA00023239"/>
    </source>
</evidence>
<keyword evidence="6 8" id="KW-0057">Aromatic amino acid biosynthesis</keyword>
<dbReference type="Gene3D" id="3.20.20.70">
    <property type="entry name" value="Aldolase class I"/>
    <property type="match status" value="1"/>
</dbReference>
<dbReference type="PANTHER" id="PTHR22854">
    <property type="entry name" value="TRYPTOPHAN BIOSYNTHESIS PROTEIN"/>
    <property type="match status" value="1"/>
</dbReference>
<comment type="pathway">
    <text evidence="2 8">Amino-acid biosynthesis; L-tryptophan biosynthesis; L-tryptophan from chorismate: step 4/5.</text>
</comment>
<keyword evidence="11" id="KW-1185">Reference proteome</keyword>